<protein>
    <submittedName>
        <fullName evidence="1">Uncharacterized protein</fullName>
    </submittedName>
</protein>
<dbReference type="Proteomes" id="UP000502415">
    <property type="component" value="Chromosome"/>
</dbReference>
<reference evidence="1 2" key="1">
    <citation type="submission" date="2020-04" db="EMBL/GenBank/DDBJ databases">
        <title>Genome sequencing of novel species.</title>
        <authorList>
            <person name="Heo J."/>
            <person name="Kim S.-J."/>
            <person name="Kim J.-S."/>
            <person name="Hong S.-B."/>
            <person name="Kwon S.-W."/>
        </authorList>
    </citation>
    <scope>NUCLEOTIDE SEQUENCE [LARGE SCALE GENOMIC DNA]</scope>
    <source>
        <strain evidence="1 2">GN2-R2</strain>
    </source>
</reference>
<evidence type="ECO:0000313" key="2">
    <source>
        <dbReference type="Proteomes" id="UP000502415"/>
    </source>
</evidence>
<accession>A0A7Z2ZQR0</accession>
<name>A0A7Z2ZQR0_9BURK</name>
<proteinExistence type="predicted"/>
<dbReference type="KEGG" id="mfy:HH212_00415"/>
<dbReference type="EMBL" id="CP051685">
    <property type="protein sequence ID" value="QJD98690.1"/>
    <property type="molecule type" value="Genomic_DNA"/>
</dbReference>
<sequence>MTASHSTCNCVVLASGSAGRVLGCPDCGAIHLALPNLSLRLKLEELRELSALVGKAQRLLDDAQARLSKDRAAGLPLH</sequence>
<organism evidence="1 2">
    <name type="scientific">Massilia forsythiae</name>
    <dbReference type="NCBI Taxonomy" id="2728020"/>
    <lineage>
        <taxon>Bacteria</taxon>
        <taxon>Pseudomonadati</taxon>
        <taxon>Pseudomonadota</taxon>
        <taxon>Betaproteobacteria</taxon>
        <taxon>Burkholderiales</taxon>
        <taxon>Oxalobacteraceae</taxon>
        <taxon>Telluria group</taxon>
        <taxon>Massilia</taxon>
    </lineage>
</organism>
<dbReference type="AlphaFoldDB" id="A0A7Z2ZQR0"/>
<gene>
    <name evidence="1" type="ORF">HH212_00415</name>
</gene>
<keyword evidence="2" id="KW-1185">Reference proteome</keyword>
<dbReference type="RefSeq" id="WP_169433590.1">
    <property type="nucleotide sequence ID" value="NZ_CP051685.1"/>
</dbReference>
<evidence type="ECO:0000313" key="1">
    <source>
        <dbReference type="EMBL" id="QJD98690.1"/>
    </source>
</evidence>